<gene>
    <name evidence="2" type="ORF">T310_5683</name>
</gene>
<name>A0A0F4YQE9_RASE3</name>
<evidence type="ECO:0000313" key="3">
    <source>
        <dbReference type="Proteomes" id="UP000053958"/>
    </source>
</evidence>
<feature type="compositionally biased region" description="Basic residues" evidence="1">
    <location>
        <begin position="297"/>
        <end position="314"/>
    </location>
</feature>
<reference evidence="2 3" key="1">
    <citation type="submission" date="2015-04" db="EMBL/GenBank/DDBJ databases">
        <authorList>
            <person name="Heijne W.H."/>
            <person name="Fedorova N.D."/>
            <person name="Nierman W.C."/>
            <person name="Vollebregt A.W."/>
            <person name="Zhao Z."/>
            <person name="Wu L."/>
            <person name="Kumar M."/>
            <person name="Stam H."/>
            <person name="van den Berg M.A."/>
            <person name="Pel H.J."/>
        </authorList>
    </citation>
    <scope>NUCLEOTIDE SEQUENCE [LARGE SCALE GENOMIC DNA]</scope>
    <source>
        <strain evidence="2 3">CBS 393.64</strain>
    </source>
</reference>
<keyword evidence="3" id="KW-1185">Reference proteome</keyword>
<dbReference type="AlphaFoldDB" id="A0A0F4YQE9"/>
<feature type="region of interest" description="Disordered" evidence="1">
    <location>
        <begin position="252"/>
        <end position="314"/>
    </location>
</feature>
<dbReference type="EMBL" id="LASV01000273">
    <property type="protein sequence ID" value="KKA20315.1"/>
    <property type="molecule type" value="Genomic_DNA"/>
</dbReference>
<dbReference type="Proteomes" id="UP000053958">
    <property type="component" value="Unassembled WGS sequence"/>
</dbReference>
<accession>A0A0F4YQE9</accession>
<evidence type="ECO:0000313" key="2">
    <source>
        <dbReference type="EMBL" id="KKA20315.1"/>
    </source>
</evidence>
<proteinExistence type="predicted"/>
<evidence type="ECO:0000256" key="1">
    <source>
        <dbReference type="SAM" id="MobiDB-lite"/>
    </source>
</evidence>
<comment type="caution">
    <text evidence="2">The sequence shown here is derived from an EMBL/GenBank/DDBJ whole genome shotgun (WGS) entry which is preliminary data.</text>
</comment>
<organism evidence="2 3">
    <name type="scientific">Rasamsonia emersonii (strain ATCC 16479 / CBS 393.64 / IMI 116815)</name>
    <dbReference type="NCBI Taxonomy" id="1408163"/>
    <lineage>
        <taxon>Eukaryota</taxon>
        <taxon>Fungi</taxon>
        <taxon>Dikarya</taxon>
        <taxon>Ascomycota</taxon>
        <taxon>Pezizomycotina</taxon>
        <taxon>Eurotiomycetes</taxon>
        <taxon>Eurotiomycetidae</taxon>
        <taxon>Eurotiales</taxon>
        <taxon>Trichocomaceae</taxon>
        <taxon>Rasamsonia</taxon>
    </lineage>
</organism>
<dbReference type="OrthoDB" id="10623512at2759"/>
<sequence length="314" mass="35614">MTEVNILFHNHLPEPRRQTEAPLTLVSVWYGRTLNIHIDLVHRPVDAETDFVVQGFRAQDPQNPSLINWESTTVYRCVLPSFGPPNQWALIQQELAVRRLVEQEPSPPEVVQYPFQENQSRGRSLSAPPVIRQPEQTGTVERLVLSESGQAGGSAAFDPRVYALPLTQTARLDHLNERIEQSIPQDQFPCSPHRLSPDCKSSSPLEPSLPVVQFPLSPPTYIQRLEDLNEVLRFPRPRRVVRSPVLDHFQEFGSQENTRLPSADSRVFGTPSTVDIPAPPNTTPVSHRQTKSPVKSSKPKRRSKRRPPHFRSKL</sequence>
<protein>
    <submittedName>
        <fullName evidence="2">Uncharacterized protein</fullName>
    </submittedName>
</protein>
<dbReference type="GeneID" id="25318023"/>
<dbReference type="RefSeq" id="XP_013326927.1">
    <property type="nucleotide sequence ID" value="XM_013471473.1"/>
</dbReference>
<feature type="region of interest" description="Disordered" evidence="1">
    <location>
        <begin position="183"/>
        <end position="205"/>
    </location>
</feature>